<dbReference type="EMBL" id="JARQWQ010000127">
    <property type="protein sequence ID" value="KAK2549400.1"/>
    <property type="molecule type" value="Genomic_DNA"/>
</dbReference>
<name>A0AAD9PVG1_ACRCE</name>
<reference evidence="2" key="2">
    <citation type="journal article" date="2023" name="Science">
        <title>Genomic signatures of disease resistance in endangered staghorn corals.</title>
        <authorList>
            <person name="Vollmer S.V."/>
            <person name="Selwyn J.D."/>
            <person name="Despard B.A."/>
            <person name="Roesel C.L."/>
        </authorList>
    </citation>
    <scope>NUCLEOTIDE SEQUENCE</scope>
    <source>
        <strain evidence="2">K2</strain>
    </source>
</reference>
<dbReference type="InterPro" id="IPR012340">
    <property type="entry name" value="NA-bd_OB-fold"/>
</dbReference>
<accession>A0AAD9PVG1</accession>
<sequence length="298" mass="33269">MSSSSSPLKLKESDPGFISQVSPMKKAKKGTQYFHCSLQTSPTKTFRVLNVNEDNGQYLINQTTTLLQMSNSDVTFTSTDSHHLLQIVTQSSPAVAFNITLNQLPTLTRNQKVNMTGILTLGQKDPKEVKKINGQNGKVKEDVTGSAIIHIWDELIDQVQNNKSYTFKNLSVKNHSGNTMLGSTASTTFDEVQTELKQVKGPDLLENKDKKVTVKEFKFVEKLNIYFQCQIKYCNKTMPYNITANIITCPSCDVDDTETWYPAFTDVLKGLMFKDKQEANLTSDQISEALLSVENASG</sequence>
<dbReference type="Proteomes" id="UP001249851">
    <property type="component" value="Unassembled WGS sequence"/>
</dbReference>
<comment type="caution">
    <text evidence="2">The sequence shown here is derived from an EMBL/GenBank/DDBJ whole genome shotgun (WGS) entry which is preliminary data.</text>
</comment>
<dbReference type="Gene3D" id="2.40.50.140">
    <property type="entry name" value="Nucleic acid-binding proteins"/>
    <property type="match status" value="1"/>
</dbReference>
<evidence type="ECO:0000313" key="2">
    <source>
        <dbReference type="EMBL" id="KAK2549400.1"/>
    </source>
</evidence>
<keyword evidence="3" id="KW-1185">Reference proteome</keyword>
<evidence type="ECO:0000256" key="1">
    <source>
        <dbReference type="SAM" id="MobiDB-lite"/>
    </source>
</evidence>
<gene>
    <name evidence="2" type="ORF">P5673_030229</name>
</gene>
<organism evidence="2 3">
    <name type="scientific">Acropora cervicornis</name>
    <name type="common">Staghorn coral</name>
    <dbReference type="NCBI Taxonomy" id="6130"/>
    <lineage>
        <taxon>Eukaryota</taxon>
        <taxon>Metazoa</taxon>
        <taxon>Cnidaria</taxon>
        <taxon>Anthozoa</taxon>
        <taxon>Hexacorallia</taxon>
        <taxon>Scleractinia</taxon>
        <taxon>Astrocoeniina</taxon>
        <taxon>Acroporidae</taxon>
        <taxon>Acropora</taxon>
    </lineage>
</organism>
<dbReference type="AlphaFoldDB" id="A0AAD9PVG1"/>
<protein>
    <submittedName>
        <fullName evidence="2">Uncharacterized protein</fullName>
    </submittedName>
</protein>
<proteinExistence type="predicted"/>
<feature type="region of interest" description="Disordered" evidence="1">
    <location>
        <begin position="1"/>
        <end position="20"/>
    </location>
</feature>
<reference evidence="2" key="1">
    <citation type="journal article" date="2023" name="G3 (Bethesda)">
        <title>Whole genome assembly and annotation of the endangered Caribbean coral Acropora cervicornis.</title>
        <authorList>
            <person name="Selwyn J.D."/>
            <person name="Vollmer S.V."/>
        </authorList>
    </citation>
    <scope>NUCLEOTIDE SEQUENCE</scope>
    <source>
        <strain evidence="2">K2</strain>
    </source>
</reference>
<evidence type="ECO:0000313" key="3">
    <source>
        <dbReference type="Proteomes" id="UP001249851"/>
    </source>
</evidence>